<feature type="region of interest" description="Disordered" evidence="1">
    <location>
        <begin position="68"/>
        <end position="152"/>
    </location>
</feature>
<proteinExistence type="predicted"/>
<organism evidence="2">
    <name type="scientific">Guillardia theta</name>
    <name type="common">Cryptophyte</name>
    <name type="synonym">Cryptomonas phi</name>
    <dbReference type="NCBI Taxonomy" id="55529"/>
    <lineage>
        <taxon>Eukaryota</taxon>
        <taxon>Cryptophyceae</taxon>
        <taxon>Pyrenomonadales</taxon>
        <taxon>Geminigeraceae</taxon>
        <taxon>Guillardia</taxon>
    </lineage>
</organism>
<evidence type="ECO:0000256" key="1">
    <source>
        <dbReference type="SAM" id="MobiDB-lite"/>
    </source>
</evidence>
<evidence type="ECO:0000313" key="2">
    <source>
        <dbReference type="EMBL" id="CAE2335915.1"/>
    </source>
</evidence>
<name>A0A7S4PI62_GUITH</name>
<feature type="compositionally biased region" description="Basic and acidic residues" evidence="1">
    <location>
        <begin position="68"/>
        <end position="104"/>
    </location>
</feature>
<sequence length="174" mass="19849">MARRARIDEHMAREIFQVRVLFPAEKTWSPTSQSVLLARKYGITPKAVRDIWNRRTWKHATQIMFRESEPSIQRAKESEDLQEPDKFQNAQRSEKPENVERSDECMGPGESDQSIGSHSNNSVHVDESRSSKPTGLRHGRGPADQSTSYDPQGWMVCPQIIDLFLSDVPAADKD</sequence>
<accession>A0A7S4PI62</accession>
<protein>
    <submittedName>
        <fullName evidence="2">Uncharacterized protein</fullName>
    </submittedName>
</protein>
<gene>
    <name evidence="2" type="ORF">GTHE00462_LOCUS36126</name>
</gene>
<dbReference type="AlphaFoldDB" id="A0A7S4PI62"/>
<feature type="compositionally biased region" description="Polar residues" evidence="1">
    <location>
        <begin position="111"/>
        <end position="123"/>
    </location>
</feature>
<dbReference type="EMBL" id="HBKN01046252">
    <property type="protein sequence ID" value="CAE2335915.1"/>
    <property type="molecule type" value="Transcribed_RNA"/>
</dbReference>
<reference evidence="2" key="1">
    <citation type="submission" date="2021-01" db="EMBL/GenBank/DDBJ databases">
        <authorList>
            <person name="Corre E."/>
            <person name="Pelletier E."/>
            <person name="Niang G."/>
            <person name="Scheremetjew M."/>
            <person name="Finn R."/>
            <person name="Kale V."/>
            <person name="Holt S."/>
            <person name="Cochrane G."/>
            <person name="Meng A."/>
            <person name="Brown T."/>
            <person name="Cohen L."/>
        </authorList>
    </citation>
    <scope>NUCLEOTIDE SEQUENCE</scope>
    <source>
        <strain evidence="2">CCMP 2712</strain>
    </source>
</reference>